<dbReference type="AlphaFoldDB" id="A0A3S9MYQ5"/>
<evidence type="ECO:0000313" key="3">
    <source>
        <dbReference type="Proteomes" id="UP000279600"/>
    </source>
</evidence>
<feature type="transmembrane region" description="Helical" evidence="1">
    <location>
        <begin position="63"/>
        <end position="84"/>
    </location>
</feature>
<name>A0A3S9MYQ5_9FLAO</name>
<dbReference type="EMBL" id="CP034549">
    <property type="protein sequence ID" value="AZQ44232.1"/>
    <property type="molecule type" value="Genomic_DNA"/>
</dbReference>
<reference evidence="2 3" key="1">
    <citation type="submission" date="2018-12" db="EMBL/GenBank/DDBJ databases">
        <title>Complete genome of Nonlabens sp. MJ115.</title>
        <authorList>
            <person name="Choi H.S."/>
            <person name="Jung J."/>
        </authorList>
    </citation>
    <scope>NUCLEOTIDE SEQUENCE [LARGE SCALE GENOMIC DNA]</scope>
    <source>
        <strain evidence="2 3">MJ115</strain>
    </source>
</reference>
<evidence type="ECO:0000256" key="1">
    <source>
        <dbReference type="SAM" id="Phobius"/>
    </source>
</evidence>
<gene>
    <name evidence="2" type="ORF">EJ995_08280</name>
</gene>
<sequence length="87" mass="9863">MTAIAITDGMSAFIIIAILVALLLFANFKINKDKDHIAIRIRKDGKHSYHRVPANEATPFPNWLKILIFLIVASILFMPLDFLLNRS</sequence>
<keyword evidence="1" id="KW-1133">Transmembrane helix</keyword>
<keyword evidence="1" id="KW-0812">Transmembrane</keyword>
<evidence type="ECO:0000313" key="2">
    <source>
        <dbReference type="EMBL" id="AZQ44232.1"/>
    </source>
</evidence>
<dbReference type="RefSeq" id="WP_126447467.1">
    <property type="nucleotide sequence ID" value="NZ_CP034549.1"/>
</dbReference>
<protein>
    <submittedName>
        <fullName evidence="2">Uncharacterized protein</fullName>
    </submittedName>
</protein>
<accession>A0A3S9MYQ5</accession>
<dbReference type="KEGG" id="noj:EJ995_08280"/>
<keyword evidence="3" id="KW-1185">Reference proteome</keyword>
<proteinExistence type="predicted"/>
<dbReference type="OrthoDB" id="9920640at2"/>
<organism evidence="2 3">
    <name type="scientific">Nonlabens ponticola</name>
    <dbReference type="NCBI Taxonomy" id="2496866"/>
    <lineage>
        <taxon>Bacteria</taxon>
        <taxon>Pseudomonadati</taxon>
        <taxon>Bacteroidota</taxon>
        <taxon>Flavobacteriia</taxon>
        <taxon>Flavobacteriales</taxon>
        <taxon>Flavobacteriaceae</taxon>
        <taxon>Nonlabens</taxon>
    </lineage>
</organism>
<dbReference type="Proteomes" id="UP000279600">
    <property type="component" value="Chromosome"/>
</dbReference>
<feature type="transmembrane region" description="Helical" evidence="1">
    <location>
        <begin position="12"/>
        <end position="30"/>
    </location>
</feature>
<keyword evidence="1" id="KW-0472">Membrane</keyword>